<evidence type="ECO:0000313" key="5">
    <source>
        <dbReference type="Proteomes" id="UP000282674"/>
    </source>
</evidence>
<proteinExistence type="predicted"/>
<dbReference type="PROSITE" id="PS51318">
    <property type="entry name" value="TAT"/>
    <property type="match status" value="1"/>
</dbReference>
<protein>
    <submittedName>
        <fullName evidence="4">Ectoine/hydroxyectoine ABC transporter substrate-binding protein EhuB</fullName>
    </submittedName>
</protein>
<dbReference type="EMBL" id="RFFG01000135">
    <property type="protein sequence ID" value="RMI36479.1"/>
    <property type="molecule type" value="Genomic_DNA"/>
</dbReference>
<dbReference type="Proteomes" id="UP000282674">
    <property type="component" value="Unassembled WGS sequence"/>
</dbReference>
<evidence type="ECO:0000259" key="3">
    <source>
        <dbReference type="SMART" id="SM00062"/>
    </source>
</evidence>
<evidence type="ECO:0000256" key="1">
    <source>
        <dbReference type="ARBA" id="ARBA00022729"/>
    </source>
</evidence>
<dbReference type="SUPFAM" id="SSF53850">
    <property type="entry name" value="Periplasmic binding protein-like II"/>
    <property type="match status" value="1"/>
</dbReference>
<reference evidence="4 5" key="1">
    <citation type="submission" date="2018-10" db="EMBL/GenBank/DDBJ databases">
        <title>Isolation from soil.</title>
        <authorList>
            <person name="Hu J."/>
        </authorList>
    </citation>
    <scope>NUCLEOTIDE SEQUENCE [LARGE SCALE GENOMIC DNA]</scope>
    <source>
        <strain evidence="4 5">NEAU-Ht49</strain>
    </source>
</reference>
<dbReference type="GO" id="GO:0051470">
    <property type="term" value="P:ectoine transmembrane transport"/>
    <property type="evidence" value="ECO:0007669"/>
    <property type="project" value="InterPro"/>
</dbReference>
<dbReference type="Gene3D" id="3.40.190.10">
    <property type="entry name" value="Periplasmic binding protein-like II"/>
    <property type="match status" value="2"/>
</dbReference>
<dbReference type="AlphaFoldDB" id="A0A3M2LG41"/>
<dbReference type="Pfam" id="PF00497">
    <property type="entry name" value="SBP_bac_3"/>
    <property type="match status" value="1"/>
</dbReference>
<dbReference type="NCBIfam" id="TIGR02995">
    <property type="entry name" value="ectoine_ehuB"/>
    <property type="match status" value="1"/>
</dbReference>
<sequence length="318" mass="33653">MTDHEPSRPEPSHHKPSLHEPSRSSRRGFLRTAALLGAAVPLVAAGCSTTDPEEERQGGGTLARAKKDGKITVGFANESPYGFTDKDGKLTGEAPELARVVFKELGIGKVEGVNVDFGGLIGGLKAKRFDVIAAGMFVTPERCGEVAFADPDYVAKSAFMVPKGNPRGVHKFEDAAQKKLKVGVLTGAVEGDYATRLGVSKGNLKTFPDQPSAFEGLKAGRVDCVALTRISLNDLLSKHQGAGFEVTDAYVPVIGGKEQFGAGAFAFRKADTELIQAFNGKLAELRTGNRLLPIIQPFGFGPSELPGPNDTAARFCQG</sequence>
<dbReference type="CDD" id="cd01002">
    <property type="entry name" value="PBP2_Ehub_like"/>
    <property type="match status" value="1"/>
</dbReference>
<feature type="region of interest" description="Disordered" evidence="2">
    <location>
        <begin position="1"/>
        <end position="26"/>
    </location>
</feature>
<accession>A0A3M2LG41</accession>
<evidence type="ECO:0000256" key="2">
    <source>
        <dbReference type="SAM" id="MobiDB-lite"/>
    </source>
</evidence>
<feature type="compositionally biased region" description="Basic and acidic residues" evidence="2">
    <location>
        <begin position="1"/>
        <end position="23"/>
    </location>
</feature>
<feature type="domain" description="Solute-binding protein family 3/N-terminal" evidence="3">
    <location>
        <begin position="70"/>
        <end position="302"/>
    </location>
</feature>
<dbReference type="RefSeq" id="WP_122199413.1">
    <property type="nucleotide sequence ID" value="NZ_JBHSKC010000008.1"/>
</dbReference>
<keyword evidence="5" id="KW-1185">Reference proteome</keyword>
<organism evidence="4 5">
    <name type="scientific">Actinomadura harenae</name>
    <dbReference type="NCBI Taxonomy" id="2483351"/>
    <lineage>
        <taxon>Bacteria</taxon>
        <taxon>Bacillati</taxon>
        <taxon>Actinomycetota</taxon>
        <taxon>Actinomycetes</taxon>
        <taxon>Streptosporangiales</taxon>
        <taxon>Thermomonosporaceae</taxon>
        <taxon>Actinomadura</taxon>
    </lineage>
</organism>
<dbReference type="OrthoDB" id="9768183at2"/>
<dbReference type="PANTHER" id="PTHR35936:SF17">
    <property type="entry name" value="ARGININE-BINDING EXTRACELLULAR PROTEIN ARTP"/>
    <property type="match status" value="1"/>
</dbReference>
<keyword evidence="1" id="KW-0732">Signal</keyword>
<dbReference type="InterPro" id="IPR006311">
    <property type="entry name" value="TAT_signal"/>
</dbReference>
<dbReference type="InterPro" id="IPR014337">
    <property type="entry name" value="Ectoine_EhuB"/>
</dbReference>
<dbReference type="GO" id="GO:0033294">
    <property type="term" value="F:ectoine binding"/>
    <property type="evidence" value="ECO:0007669"/>
    <property type="project" value="InterPro"/>
</dbReference>
<dbReference type="PANTHER" id="PTHR35936">
    <property type="entry name" value="MEMBRANE-BOUND LYTIC MUREIN TRANSGLYCOSYLASE F"/>
    <property type="match status" value="1"/>
</dbReference>
<dbReference type="SMART" id="SM00062">
    <property type="entry name" value="PBPb"/>
    <property type="match status" value="1"/>
</dbReference>
<evidence type="ECO:0000313" key="4">
    <source>
        <dbReference type="EMBL" id="RMI36479.1"/>
    </source>
</evidence>
<dbReference type="InterPro" id="IPR001638">
    <property type="entry name" value="Solute-binding_3/MltF_N"/>
</dbReference>
<comment type="caution">
    <text evidence="4">The sequence shown here is derived from an EMBL/GenBank/DDBJ whole genome shotgun (WGS) entry which is preliminary data.</text>
</comment>
<gene>
    <name evidence="4" type="primary">ehuB</name>
    <name evidence="4" type="ORF">EBO15_38540</name>
</gene>
<name>A0A3M2LG41_9ACTN</name>